<comment type="caution">
    <text evidence="4">The sequence shown here is derived from an EMBL/GenBank/DDBJ whole genome shotgun (WGS) entry which is preliminary data.</text>
</comment>
<dbReference type="OrthoDB" id="4865934at2759"/>
<dbReference type="InterPro" id="IPR017871">
    <property type="entry name" value="ABC_transporter-like_CS"/>
</dbReference>
<dbReference type="Pfam" id="PF00005">
    <property type="entry name" value="ABC_tran"/>
    <property type="match status" value="1"/>
</dbReference>
<dbReference type="GO" id="GO:0016020">
    <property type="term" value="C:membrane"/>
    <property type="evidence" value="ECO:0007669"/>
    <property type="project" value="TreeGrafter"/>
</dbReference>
<dbReference type="GO" id="GO:0005524">
    <property type="term" value="F:ATP binding"/>
    <property type="evidence" value="ECO:0007669"/>
    <property type="project" value="UniProtKB-KW"/>
</dbReference>
<organism evidence="4 5">
    <name type="scientific">Symbiodinium necroappetens</name>
    <dbReference type="NCBI Taxonomy" id="1628268"/>
    <lineage>
        <taxon>Eukaryota</taxon>
        <taxon>Sar</taxon>
        <taxon>Alveolata</taxon>
        <taxon>Dinophyceae</taxon>
        <taxon>Suessiales</taxon>
        <taxon>Symbiodiniaceae</taxon>
        <taxon>Symbiodinium</taxon>
    </lineage>
</organism>
<keyword evidence="1" id="KW-0547">Nucleotide-binding</keyword>
<sequence length="262" mass="28445">MTVAYFDPLSFGFMLWPNCRMQLQTMSAGIARVERLLLVPEIATTLAAPEGAKEGICLEHASFSWNGERPHLQEISLTVRPRELVMAVGILGQPAYVPQNPQVLNASVRDNILFGLPMNEERYEEAIAACCLEQDLDQFVEGDATEIGEKGITISGGQRARIALARVYYADADVVILDDPLSAMDAHIGASVFSRCVLALRAQGKAILMTTNQLQLCSAADRILILEAGRQVRQGSFQETARELGAASSSVAVPSEGHLVLF</sequence>
<name>A0A812VBT8_9DINO</name>
<evidence type="ECO:0000259" key="3">
    <source>
        <dbReference type="PROSITE" id="PS50893"/>
    </source>
</evidence>
<proteinExistence type="predicted"/>
<dbReference type="InterPro" id="IPR050173">
    <property type="entry name" value="ABC_transporter_C-like"/>
</dbReference>
<feature type="domain" description="ABC transporter" evidence="3">
    <location>
        <begin position="21"/>
        <end position="253"/>
    </location>
</feature>
<dbReference type="PANTHER" id="PTHR24223">
    <property type="entry name" value="ATP-BINDING CASSETTE SUB-FAMILY C"/>
    <property type="match status" value="1"/>
</dbReference>
<dbReference type="InterPro" id="IPR003439">
    <property type="entry name" value="ABC_transporter-like_ATP-bd"/>
</dbReference>
<dbReference type="Gene3D" id="3.40.50.300">
    <property type="entry name" value="P-loop containing nucleotide triphosphate hydrolases"/>
    <property type="match status" value="1"/>
</dbReference>
<dbReference type="SUPFAM" id="SSF52540">
    <property type="entry name" value="P-loop containing nucleoside triphosphate hydrolases"/>
    <property type="match status" value="1"/>
</dbReference>
<reference evidence="4" key="1">
    <citation type="submission" date="2021-02" db="EMBL/GenBank/DDBJ databases">
        <authorList>
            <person name="Dougan E. K."/>
            <person name="Rhodes N."/>
            <person name="Thang M."/>
            <person name="Chan C."/>
        </authorList>
    </citation>
    <scope>NUCLEOTIDE SEQUENCE</scope>
</reference>
<evidence type="ECO:0000313" key="5">
    <source>
        <dbReference type="Proteomes" id="UP000601435"/>
    </source>
</evidence>
<keyword evidence="5" id="KW-1185">Reference proteome</keyword>
<accession>A0A812VBT8</accession>
<evidence type="ECO:0000256" key="2">
    <source>
        <dbReference type="ARBA" id="ARBA00022840"/>
    </source>
</evidence>
<keyword evidence="2" id="KW-0067">ATP-binding</keyword>
<dbReference type="PROSITE" id="PS00211">
    <property type="entry name" value="ABC_TRANSPORTER_1"/>
    <property type="match status" value="1"/>
</dbReference>
<protein>
    <submittedName>
        <fullName evidence="4">ABCC2 protein</fullName>
    </submittedName>
</protein>
<evidence type="ECO:0000313" key="4">
    <source>
        <dbReference type="EMBL" id="CAE7626689.1"/>
    </source>
</evidence>
<dbReference type="CDD" id="cd03250">
    <property type="entry name" value="ABCC_MRP_domain1"/>
    <property type="match status" value="1"/>
</dbReference>
<dbReference type="GO" id="GO:0042626">
    <property type="term" value="F:ATPase-coupled transmembrane transporter activity"/>
    <property type="evidence" value="ECO:0007669"/>
    <property type="project" value="TreeGrafter"/>
</dbReference>
<dbReference type="InterPro" id="IPR027417">
    <property type="entry name" value="P-loop_NTPase"/>
</dbReference>
<dbReference type="GO" id="GO:0016887">
    <property type="term" value="F:ATP hydrolysis activity"/>
    <property type="evidence" value="ECO:0007669"/>
    <property type="project" value="InterPro"/>
</dbReference>
<dbReference type="EMBL" id="CAJNJA010029403">
    <property type="protein sequence ID" value="CAE7626689.1"/>
    <property type="molecule type" value="Genomic_DNA"/>
</dbReference>
<dbReference type="AlphaFoldDB" id="A0A812VBT8"/>
<evidence type="ECO:0000256" key="1">
    <source>
        <dbReference type="ARBA" id="ARBA00022741"/>
    </source>
</evidence>
<dbReference type="PROSITE" id="PS50893">
    <property type="entry name" value="ABC_TRANSPORTER_2"/>
    <property type="match status" value="1"/>
</dbReference>
<dbReference type="Proteomes" id="UP000601435">
    <property type="component" value="Unassembled WGS sequence"/>
</dbReference>
<gene>
    <name evidence="4" type="primary">ABCC2</name>
    <name evidence="4" type="ORF">SNEC2469_LOCUS17678</name>
</gene>